<dbReference type="VEuPathDB" id="AmoebaDB:FDP41_005813"/>
<evidence type="ECO:0000313" key="1">
    <source>
        <dbReference type="EMBL" id="KAF0975060.1"/>
    </source>
</evidence>
<proteinExistence type="predicted"/>
<comment type="caution">
    <text evidence="1">The sequence shown here is derived from an EMBL/GenBank/DDBJ whole genome shotgun (WGS) entry which is preliminary data.</text>
</comment>
<name>A0A6A5BM22_NAEFO</name>
<keyword evidence="2" id="KW-1185">Reference proteome</keyword>
<dbReference type="Proteomes" id="UP000444721">
    <property type="component" value="Unassembled WGS sequence"/>
</dbReference>
<gene>
    <name evidence="1" type="ORF">FDP41_005813</name>
</gene>
<accession>A0A6A5BM22</accession>
<organism evidence="1 2">
    <name type="scientific">Naegleria fowleri</name>
    <name type="common">Brain eating amoeba</name>
    <dbReference type="NCBI Taxonomy" id="5763"/>
    <lineage>
        <taxon>Eukaryota</taxon>
        <taxon>Discoba</taxon>
        <taxon>Heterolobosea</taxon>
        <taxon>Tetramitia</taxon>
        <taxon>Eutetramitia</taxon>
        <taxon>Vahlkampfiidae</taxon>
        <taxon>Naegleria</taxon>
    </lineage>
</organism>
<dbReference type="AlphaFoldDB" id="A0A6A5BM22"/>
<dbReference type="GeneID" id="68113031"/>
<dbReference type="VEuPathDB" id="AmoebaDB:NF0105960"/>
<dbReference type="OrthoDB" id="10416889at2759"/>
<dbReference type="EMBL" id="VFQX01000048">
    <property type="protein sequence ID" value="KAF0975060.1"/>
    <property type="molecule type" value="Genomic_DNA"/>
</dbReference>
<protein>
    <submittedName>
        <fullName evidence="1">Uncharacterized protein</fullName>
    </submittedName>
</protein>
<dbReference type="RefSeq" id="XP_044559773.1">
    <property type="nucleotide sequence ID" value="XM_044709379.1"/>
</dbReference>
<evidence type="ECO:0000313" key="2">
    <source>
        <dbReference type="Proteomes" id="UP000444721"/>
    </source>
</evidence>
<reference evidence="1 2" key="1">
    <citation type="journal article" date="2019" name="Sci. Rep.">
        <title>Nanopore sequencing improves the draft genome of the human pathogenic amoeba Naegleria fowleri.</title>
        <authorList>
            <person name="Liechti N."/>
            <person name="Schurch N."/>
            <person name="Bruggmann R."/>
            <person name="Wittwer M."/>
        </authorList>
    </citation>
    <scope>NUCLEOTIDE SEQUENCE [LARGE SCALE GENOMIC DNA]</scope>
    <source>
        <strain evidence="1 2">ATCC 30894</strain>
    </source>
</reference>
<sequence length="149" mass="17738">MNHHQINKPIEILFSQDKSQILCNVTKNIYQNTIEEYYKRRPFKLLKTERFFKLTPDEMNSKFDIHLNSGNDLFNNNLVNFEDFFPSPHRLIDSLFDEINIESFGPRNLFGRNFRRQEEEEQLPSSSSSSSSYFDKAQFDDTVFHGDKK</sequence>